<dbReference type="AlphaFoldDB" id="S3XE20"/>
<dbReference type="EMBL" id="AGYD01000005">
    <property type="protein sequence ID" value="EPH09049.1"/>
    <property type="molecule type" value="Genomic_DNA"/>
</dbReference>
<keyword evidence="3" id="KW-1185">Reference proteome</keyword>
<comment type="caution">
    <text evidence="2">The sequence shown here is derived from an EMBL/GenBank/DDBJ whole genome shotgun (WGS) entry which is preliminary data.</text>
</comment>
<dbReference type="InterPro" id="IPR046148">
    <property type="entry name" value="Septknot"/>
</dbReference>
<evidence type="ECO:0000259" key="1">
    <source>
        <dbReference type="Pfam" id="PF19647"/>
    </source>
</evidence>
<name>S3XE20_9BACT</name>
<feature type="domain" description="7(1) septoil knot" evidence="1">
    <location>
        <begin position="1"/>
        <end position="82"/>
    </location>
</feature>
<dbReference type="PATRIC" id="fig|883165.3.peg.577"/>
<evidence type="ECO:0000313" key="2">
    <source>
        <dbReference type="EMBL" id="EPH09049.1"/>
    </source>
</evidence>
<dbReference type="RefSeq" id="WP_016646423.1">
    <property type="nucleotide sequence ID" value="NZ_KE340326.1"/>
</dbReference>
<sequence length="91" mass="10676">MAKLCVVSENKAKFKVFKVDRDYKADLLVFVVDRDYKAKGDALWYMQDKESGATSTIAWVSSENKADIKVFFVDRDYKAKWNKPHKYQNML</sequence>
<organism evidence="2 3">
    <name type="scientific">Campylobacter ureolyticus ACS-301-V-Sch3b</name>
    <dbReference type="NCBI Taxonomy" id="883165"/>
    <lineage>
        <taxon>Bacteria</taxon>
        <taxon>Pseudomonadati</taxon>
        <taxon>Campylobacterota</taxon>
        <taxon>Epsilonproteobacteria</taxon>
        <taxon>Campylobacterales</taxon>
        <taxon>Campylobacteraceae</taxon>
        <taxon>Campylobacter</taxon>
    </lineage>
</organism>
<accession>S3XE20</accession>
<dbReference type="HOGENOM" id="CLU_2615354_0_0_7"/>
<protein>
    <recommendedName>
        <fullName evidence="1">7(1) septoil knot domain-containing protein</fullName>
    </recommendedName>
</protein>
<evidence type="ECO:0000313" key="3">
    <source>
        <dbReference type="Proteomes" id="UP000014539"/>
    </source>
</evidence>
<dbReference type="Pfam" id="PF19647">
    <property type="entry name" value="Septknot"/>
    <property type="match status" value="1"/>
</dbReference>
<proteinExistence type="predicted"/>
<reference evidence="2 3" key="1">
    <citation type="submission" date="2013-06" db="EMBL/GenBank/DDBJ databases">
        <title>The Genome Sequence of Campylobacter ureolyticus ACS-301-V-SCH3B.</title>
        <authorList>
            <consortium name="The Broad Institute Genomics Platform"/>
            <person name="Earl A."/>
            <person name="Ward D."/>
            <person name="Feldgarden M."/>
            <person name="Gevers D."/>
            <person name="Saerens B."/>
            <person name="Vaneechoutte M."/>
            <person name="Walker B."/>
            <person name="Young S."/>
            <person name="Zeng Q."/>
            <person name="Gargeya S."/>
            <person name="Fitzgerald M."/>
            <person name="Haas B."/>
            <person name="Abouelleil A."/>
            <person name="Allen A.W."/>
            <person name="Alvarado L."/>
            <person name="Arachchi H.M."/>
            <person name="Berlin A.M."/>
            <person name="Chapman S.B."/>
            <person name="Gainer-Dewar J."/>
            <person name="Goldberg J."/>
            <person name="Griggs A."/>
            <person name="Gujja S."/>
            <person name="Hansen M."/>
            <person name="Howarth C."/>
            <person name="Imamovic A."/>
            <person name="Ireland A."/>
            <person name="Larimer J."/>
            <person name="McCowan C."/>
            <person name="Murphy C."/>
            <person name="Pearson M."/>
            <person name="Poon T.W."/>
            <person name="Priest M."/>
            <person name="Roberts A."/>
            <person name="Saif S."/>
            <person name="Shea T."/>
            <person name="Sisk P."/>
            <person name="Sykes S."/>
            <person name="Wortman J."/>
            <person name="Nusbaum C."/>
            <person name="Birren B."/>
        </authorList>
    </citation>
    <scope>NUCLEOTIDE SEQUENCE [LARGE SCALE GENOMIC DNA]</scope>
    <source>
        <strain evidence="2 3">ACS-301-V-Sch3b</strain>
    </source>
</reference>
<dbReference type="Proteomes" id="UP000014539">
    <property type="component" value="Unassembled WGS sequence"/>
</dbReference>
<gene>
    <name evidence="2" type="ORF">HMPREF9309_00568</name>
</gene>